<feature type="domain" description="Gamma-glutamylcyclotransferase AIG2-like" evidence="5">
    <location>
        <begin position="74"/>
        <end position="183"/>
    </location>
</feature>
<comment type="caution">
    <text evidence="6">The sequence shown here is derived from an EMBL/GenBank/DDBJ whole genome shotgun (WGS) entry which is preliminary data.</text>
</comment>
<comment type="function">
    <text evidence="1">Putative gamma-glutamylcyclotransferase.</text>
</comment>
<dbReference type="PANTHER" id="PTHR31544:SF2">
    <property type="entry name" value="AIG2-LIKE PROTEIN D"/>
    <property type="match status" value="1"/>
</dbReference>
<name>A0AAV8HIL1_9POAL</name>
<evidence type="ECO:0000313" key="7">
    <source>
        <dbReference type="Proteomes" id="UP001140206"/>
    </source>
</evidence>
<dbReference type="InterPro" id="IPR045038">
    <property type="entry name" value="AIG2-like"/>
</dbReference>
<dbReference type="Gene3D" id="6.10.250.210">
    <property type="match status" value="1"/>
</dbReference>
<evidence type="ECO:0000256" key="4">
    <source>
        <dbReference type="ARBA" id="ARBA00030602"/>
    </source>
</evidence>
<dbReference type="InterPro" id="IPR013024">
    <property type="entry name" value="GGCT-like"/>
</dbReference>
<proteinExistence type="inferred from homology"/>
<protein>
    <recommendedName>
        <fullName evidence="4">Putative gamma-glutamylcyclotransferase</fullName>
    </recommendedName>
</protein>
<evidence type="ECO:0000313" key="6">
    <source>
        <dbReference type="EMBL" id="KAJ4816096.1"/>
    </source>
</evidence>
<dbReference type="CDD" id="cd06661">
    <property type="entry name" value="GGCT_like"/>
    <property type="match status" value="1"/>
</dbReference>
<dbReference type="Gene3D" id="3.10.490.10">
    <property type="entry name" value="Gamma-glutamyl cyclotransferase-like"/>
    <property type="match status" value="1"/>
</dbReference>
<gene>
    <name evidence="6" type="ORF">LUZ62_028662</name>
</gene>
<dbReference type="Pfam" id="PF06094">
    <property type="entry name" value="GGACT"/>
    <property type="match status" value="1"/>
</dbReference>
<reference evidence="6" key="1">
    <citation type="submission" date="2022-08" db="EMBL/GenBank/DDBJ databases">
        <authorList>
            <person name="Marques A."/>
        </authorList>
    </citation>
    <scope>NUCLEOTIDE SEQUENCE</scope>
    <source>
        <strain evidence="6">RhyPub2mFocal</strain>
        <tissue evidence="6">Leaves</tissue>
    </source>
</reference>
<keyword evidence="7" id="KW-1185">Reference proteome</keyword>
<dbReference type="SUPFAM" id="SSF110857">
    <property type="entry name" value="Gamma-glutamyl cyclotransferase-like"/>
    <property type="match status" value="1"/>
</dbReference>
<dbReference type="AlphaFoldDB" id="A0AAV8HIL1"/>
<dbReference type="InterPro" id="IPR036568">
    <property type="entry name" value="GGCT-like_sf"/>
</dbReference>
<dbReference type="PANTHER" id="PTHR31544">
    <property type="entry name" value="AIG2-LIKE PROTEIN D"/>
    <property type="match status" value="1"/>
</dbReference>
<evidence type="ECO:0000256" key="3">
    <source>
        <dbReference type="ARBA" id="ARBA00022679"/>
    </source>
</evidence>
<dbReference type="InterPro" id="IPR009288">
    <property type="entry name" value="AIG2-like_dom"/>
</dbReference>
<dbReference type="Proteomes" id="UP001140206">
    <property type="component" value="Chromosome 1"/>
</dbReference>
<evidence type="ECO:0000256" key="1">
    <source>
        <dbReference type="ARBA" id="ARBA00002782"/>
    </source>
</evidence>
<dbReference type="GO" id="GO:0016740">
    <property type="term" value="F:transferase activity"/>
    <property type="evidence" value="ECO:0007669"/>
    <property type="project" value="UniProtKB-KW"/>
</dbReference>
<dbReference type="EMBL" id="JAMFTS010000001">
    <property type="protein sequence ID" value="KAJ4816096.1"/>
    <property type="molecule type" value="Genomic_DNA"/>
</dbReference>
<keyword evidence="3" id="KW-0808">Transferase</keyword>
<organism evidence="6 7">
    <name type="scientific">Rhynchospora pubera</name>
    <dbReference type="NCBI Taxonomy" id="906938"/>
    <lineage>
        <taxon>Eukaryota</taxon>
        <taxon>Viridiplantae</taxon>
        <taxon>Streptophyta</taxon>
        <taxon>Embryophyta</taxon>
        <taxon>Tracheophyta</taxon>
        <taxon>Spermatophyta</taxon>
        <taxon>Magnoliopsida</taxon>
        <taxon>Liliopsida</taxon>
        <taxon>Poales</taxon>
        <taxon>Cyperaceae</taxon>
        <taxon>Cyperoideae</taxon>
        <taxon>Rhynchosporeae</taxon>
        <taxon>Rhynchospora</taxon>
    </lineage>
</organism>
<evidence type="ECO:0000256" key="2">
    <source>
        <dbReference type="ARBA" id="ARBA00008861"/>
    </source>
</evidence>
<accession>A0AAV8HIL1</accession>
<comment type="similarity">
    <text evidence="2">Belongs to the gamma-glutamylcyclotransferase family.</text>
</comment>
<sequence>MKMEYSFLVLIHTYCLKTTVMIQIQIICCDILFQKSIFRNIQCESARDERGREGEREGSQMAAAISPAMGPHNVFVYGTLMADEVLHVLLTRVPSSSPALLPNFHRLSIKGRVYPAILAKENKTVSGKVLKGLTDAELEMLDTFEDERYIRKSVEISLDKSEKLLAEAYVWSNVDDPDLYGEWVFEEWKRLHINDYITKTKNFMERIGGA</sequence>
<evidence type="ECO:0000259" key="5">
    <source>
        <dbReference type="Pfam" id="PF06094"/>
    </source>
</evidence>